<feature type="compositionally biased region" description="Polar residues" evidence="1">
    <location>
        <begin position="171"/>
        <end position="180"/>
    </location>
</feature>
<evidence type="ECO:0000313" key="2">
    <source>
        <dbReference type="EMBL" id="NEU69286.1"/>
    </source>
</evidence>
<feature type="compositionally biased region" description="Polar residues" evidence="1">
    <location>
        <begin position="112"/>
        <end position="127"/>
    </location>
</feature>
<name>A0A6M0ILU5_9BACT</name>
<keyword evidence="3" id="KW-1185">Reference proteome</keyword>
<proteinExistence type="predicted"/>
<feature type="compositionally biased region" description="Low complexity" evidence="1">
    <location>
        <begin position="128"/>
        <end position="145"/>
    </location>
</feature>
<organism evidence="2 3">
    <name type="scientific">Spirosoma agri</name>
    <dbReference type="NCBI Taxonomy" id="1987381"/>
    <lineage>
        <taxon>Bacteria</taxon>
        <taxon>Pseudomonadati</taxon>
        <taxon>Bacteroidota</taxon>
        <taxon>Cytophagia</taxon>
        <taxon>Cytophagales</taxon>
        <taxon>Cytophagaceae</taxon>
        <taxon>Spirosoma</taxon>
    </lineage>
</organism>
<comment type="caution">
    <text evidence="2">The sequence shown here is derived from an EMBL/GenBank/DDBJ whole genome shotgun (WGS) entry which is preliminary data.</text>
</comment>
<sequence length="206" mass="21228">MALDQHASNLVDVTVNAFNGESTSVSPVDGISLIDSWITALRGDDKSNISVANGLSELKAELQSSNPNGWHVRGILENLLNQVKETAKSADEDVKEKLDTLVDALDGFSHQLGGSSKPANTGGQAPMTSTVGGESTNSGTGTSATDTDDTTIGDGDTRYTGGTVDDDYSPASGTRSSGVSSDALPDHNARDESETDTGSSGGRSQY</sequence>
<feature type="compositionally biased region" description="Polar residues" evidence="1">
    <location>
        <begin position="196"/>
        <end position="206"/>
    </location>
</feature>
<dbReference type="AlphaFoldDB" id="A0A6M0ILU5"/>
<reference evidence="2 3" key="1">
    <citation type="submission" date="2020-02" db="EMBL/GenBank/DDBJ databases">
        <title>Draft genome sequence of two Spirosoma agri KCTC 52727 and Spirosoma terrae KCTC 52035.</title>
        <authorList>
            <person name="Rojas J."/>
            <person name="Ambika Manirajan B."/>
            <person name="Ratering S."/>
            <person name="Suarez C."/>
            <person name="Schnell S."/>
        </authorList>
    </citation>
    <scope>NUCLEOTIDE SEQUENCE [LARGE SCALE GENOMIC DNA]</scope>
    <source>
        <strain evidence="2 3">KCTC 52727</strain>
    </source>
</reference>
<accession>A0A6M0ILU5</accession>
<feature type="compositionally biased region" description="Low complexity" evidence="1">
    <location>
        <begin position="152"/>
        <end position="163"/>
    </location>
</feature>
<evidence type="ECO:0000256" key="1">
    <source>
        <dbReference type="SAM" id="MobiDB-lite"/>
    </source>
</evidence>
<dbReference type="Proteomes" id="UP000477386">
    <property type="component" value="Unassembled WGS sequence"/>
</dbReference>
<dbReference type="RefSeq" id="WP_164041752.1">
    <property type="nucleotide sequence ID" value="NZ_JAAGNZ010000002.1"/>
</dbReference>
<feature type="region of interest" description="Disordered" evidence="1">
    <location>
        <begin position="109"/>
        <end position="206"/>
    </location>
</feature>
<gene>
    <name evidence="2" type="ORF">GK091_20530</name>
</gene>
<evidence type="ECO:0000313" key="3">
    <source>
        <dbReference type="Proteomes" id="UP000477386"/>
    </source>
</evidence>
<protein>
    <submittedName>
        <fullName evidence="2">Uncharacterized protein</fullName>
    </submittedName>
</protein>
<dbReference type="EMBL" id="JAAGNZ010000002">
    <property type="protein sequence ID" value="NEU69286.1"/>
    <property type="molecule type" value="Genomic_DNA"/>
</dbReference>